<keyword evidence="3" id="KW-0805">Transcription regulation</keyword>
<keyword evidence="10" id="KW-1185">Reference proteome</keyword>
<dbReference type="AlphaFoldDB" id="A0A7I8KYG0"/>
<name>A0A7I8KYG0_SPIIN</name>
<keyword evidence="2" id="KW-0677">Repeat</keyword>
<dbReference type="GO" id="GO:0003677">
    <property type="term" value="F:DNA binding"/>
    <property type="evidence" value="ECO:0007669"/>
    <property type="project" value="UniProtKB-KW"/>
</dbReference>
<dbReference type="InterPro" id="IPR017930">
    <property type="entry name" value="Myb_dom"/>
</dbReference>
<dbReference type="CDD" id="cd00167">
    <property type="entry name" value="SANT"/>
    <property type="match status" value="2"/>
</dbReference>
<dbReference type="Pfam" id="PF00249">
    <property type="entry name" value="Myb_DNA-binding"/>
    <property type="match status" value="2"/>
</dbReference>
<reference evidence="9" key="1">
    <citation type="submission" date="2020-02" db="EMBL/GenBank/DDBJ databases">
        <authorList>
            <person name="Scholz U."/>
            <person name="Mascher M."/>
            <person name="Fiebig A."/>
        </authorList>
    </citation>
    <scope>NUCLEOTIDE SEQUENCE</scope>
</reference>
<evidence type="ECO:0000259" key="8">
    <source>
        <dbReference type="PROSITE" id="PS51294"/>
    </source>
</evidence>
<evidence type="ECO:0000259" key="7">
    <source>
        <dbReference type="PROSITE" id="PS50090"/>
    </source>
</evidence>
<sequence length="283" mass="30224">MGRAPCCDKASVKRGPWCPEEDAALKNYVENHGTGGNWIALPQRAGLKRCGKSCRLRWLNYLRPGIKHGGFSEEEDNVICSLFKTIGSRWSVIASHLPGRTDNDVKNYWNTKLKKKMQAGQADVYSITNRNDSLIRQTPSPPPLPRAMPLVKSENYGFGSFSMSSKNYGFGSFSMSNENSSSSTLTSVDAGLGFDSSKLVPDSGSFTTLAHADLSSCGGSAAAYAFSPSQDISAGSSSLSTENSNSYVSWPGNGGGGIDAFLMDLGLESVDLLCPPGGYSLLD</sequence>
<feature type="domain" description="Myb-like" evidence="7">
    <location>
        <begin position="63"/>
        <end position="113"/>
    </location>
</feature>
<keyword evidence="6" id="KW-0539">Nucleus</keyword>
<feature type="domain" description="Myb-like" evidence="7">
    <location>
        <begin position="9"/>
        <end position="62"/>
    </location>
</feature>
<feature type="domain" description="HTH myb-type" evidence="8">
    <location>
        <begin position="63"/>
        <end position="117"/>
    </location>
</feature>
<dbReference type="Proteomes" id="UP000663760">
    <property type="component" value="Chromosome 9"/>
</dbReference>
<dbReference type="PANTHER" id="PTHR48000:SF67">
    <property type="entry name" value="MYB-LIKE DNA-BINDING DOMAIN CONTAINING PROTEIN, EXPRESSED"/>
    <property type="match status" value="1"/>
</dbReference>
<evidence type="ECO:0000256" key="2">
    <source>
        <dbReference type="ARBA" id="ARBA00022737"/>
    </source>
</evidence>
<organism evidence="9 10">
    <name type="scientific">Spirodela intermedia</name>
    <name type="common">Intermediate duckweed</name>
    <dbReference type="NCBI Taxonomy" id="51605"/>
    <lineage>
        <taxon>Eukaryota</taxon>
        <taxon>Viridiplantae</taxon>
        <taxon>Streptophyta</taxon>
        <taxon>Embryophyta</taxon>
        <taxon>Tracheophyta</taxon>
        <taxon>Spermatophyta</taxon>
        <taxon>Magnoliopsida</taxon>
        <taxon>Liliopsida</taxon>
        <taxon>Araceae</taxon>
        <taxon>Lemnoideae</taxon>
        <taxon>Spirodela</taxon>
    </lineage>
</organism>
<proteinExistence type="predicted"/>
<dbReference type="PANTHER" id="PTHR48000">
    <property type="entry name" value="OS09G0431300 PROTEIN"/>
    <property type="match status" value="1"/>
</dbReference>
<gene>
    <name evidence="9" type="ORF">SI8410_09013521</name>
</gene>
<feature type="domain" description="HTH myb-type" evidence="8">
    <location>
        <begin position="9"/>
        <end position="62"/>
    </location>
</feature>
<dbReference type="SMART" id="SM00717">
    <property type="entry name" value="SANT"/>
    <property type="match status" value="2"/>
</dbReference>
<dbReference type="FunFam" id="1.10.10.60:FF:000015">
    <property type="entry name" value="Transcription factor RAX3"/>
    <property type="match status" value="1"/>
</dbReference>
<dbReference type="InterPro" id="IPR001005">
    <property type="entry name" value="SANT/Myb"/>
</dbReference>
<dbReference type="PROSITE" id="PS51294">
    <property type="entry name" value="HTH_MYB"/>
    <property type="match status" value="2"/>
</dbReference>
<dbReference type="Gene3D" id="1.10.10.60">
    <property type="entry name" value="Homeodomain-like"/>
    <property type="match status" value="2"/>
</dbReference>
<protein>
    <submittedName>
        <fullName evidence="9">Uncharacterized protein</fullName>
    </submittedName>
</protein>
<dbReference type="PROSITE" id="PS50090">
    <property type="entry name" value="MYB_LIKE"/>
    <property type="match status" value="2"/>
</dbReference>
<dbReference type="SUPFAM" id="SSF46689">
    <property type="entry name" value="Homeodomain-like"/>
    <property type="match status" value="1"/>
</dbReference>
<comment type="subcellular location">
    <subcellularLocation>
        <location evidence="1">Nucleus</location>
    </subcellularLocation>
</comment>
<accession>A0A7I8KYG0</accession>
<evidence type="ECO:0000313" key="10">
    <source>
        <dbReference type="Proteomes" id="UP000663760"/>
    </source>
</evidence>
<dbReference type="EMBL" id="LR746272">
    <property type="protein sequence ID" value="CAA7402843.1"/>
    <property type="molecule type" value="Genomic_DNA"/>
</dbReference>
<keyword evidence="4" id="KW-0238">DNA-binding</keyword>
<evidence type="ECO:0000256" key="3">
    <source>
        <dbReference type="ARBA" id="ARBA00023015"/>
    </source>
</evidence>
<dbReference type="OrthoDB" id="2143914at2759"/>
<evidence type="ECO:0000256" key="4">
    <source>
        <dbReference type="ARBA" id="ARBA00023125"/>
    </source>
</evidence>
<evidence type="ECO:0000256" key="5">
    <source>
        <dbReference type="ARBA" id="ARBA00023163"/>
    </source>
</evidence>
<evidence type="ECO:0000256" key="6">
    <source>
        <dbReference type="ARBA" id="ARBA00023242"/>
    </source>
</evidence>
<dbReference type="InterPro" id="IPR009057">
    <property type="entry name" value="Homeodomain-like_sf"/>
</dbReference>
<keyword evidence="5" id="KW-0804">Transcription</keyword>
<evidence type="ECO:0000256" key="1">
    <source>
        <dbReference type="ARBA" id="ARBA00004123"/>
    </source>
</evidence>
<evidence type="ECO:0000313" key="9">
    <source>
        <dbReference type="EMBL" id="CAA7402843.1"/>
    </source>
</evidence>
<dbReference type="GO" id="GO:0005634">
    <property type="term" value="C:nucleus"/>
    <property type="evidence" value="ECO:0007669"/>
    <property type="project" value="UniProtKB-SubCell"/>
</dbReference>